<dbReference type="Pfam" id="PF06821">
    <property type="entry name" value="Ser_hydrolase"/>
    <property type="match status" value="1"/>
</dbReference>
<gene>
    <name evidence="1" type="ORF">TeGR_g5110</name>
</gene>
<dbReference type="EMBL" id="BRYB01000331">
    <property type="protein sequence ID" value="GMI27831.1"/>
    <property type="molecule type" value="Genomic_DNA"/>
</dbReference>
<dbReference type="Gene3D" id="3.40.50.1820">
    <property type="entry name" value="alpha/beta hydrolase"/>
    <property type="match status" value="1"/>
</dbReference>
<accession>A0ABQ6ML34</accession>
<evidence type="ECO:0000313" key="2">
    <source>
        <dbReference type="Proteomes" id="UP001165060"/>
    </source>
</evidence>
<dbReference type="PANTHER" id="PTHR15394">
    <property type="entry name" value="SERINE HYDROLASE RBBP9"/>
    <property type="match status" value="1"/>
</dbReference>
<dbReference type="SUPFAM" id="SSF53474">
    <property type="entry name" value="alpha/beta-Hydrolases"/>
    <property type="match status" value="1"/>
</dbReference>
<reference evidence="1 2" key="1">
    <citation type="journal article" date="2023" name="Commun. Biol.">
        <title>Genome analysis of Parmales, the sister group of diatoms, reveals the evolutionary specialization of diatoms from phago-mixotrophs to photoautotrophs.</title>
        <authorList>
            <person name="Ban H."/>
            <person name="Sato S."/>
            <person name="Yoshikawa S."/>
            <person name="Yamada K."/>
            <person name="Nakamura Y."/>
            <person name="Ichinomiya M."/>
            <person name="Sato N."/>
            <person name="Blanc-Mathieu R."/>
            <person name="Endo H."/>
            <person name="Kuwata A."/>
            <person name="Ogata H."/>
        </authorList>
    </citation>
    <scope>NUCLEOTIDE SEQUENCE [LARGE SCALE GENOMIC DNA]</scope>
</reference>
<protein>
    <submittedName>
        <fullName evidence="1">Uncharacterized protein</fullName>
    </submittedName>
</protein>
<keyword evidence="2" id="KW-1185">Reference proteome</keyword>
<name>A0ABQ6ML34_9STRA</name>
<proteinExistence type="predicted"/>
<dbReference type="Proteomes" id="UP001165060">
    <property type="component" value="Unassembled WGS sequence"/>
</dbReference>
<dbReference type="InterPro" id="IPR010662">
    <property type="entry name" value="RBBP9/YdeN"/>
</dbReference>
<dbReference type="PANTHER" id="PTHR15394:SF3">
    <property type="entry name" value="SERINE HYDROLASE RBBP9"/>
    <property type="match status" value="1"/>
</dbReference>
<sequence length="184" mass="19962">MRVVIVPGNGGSPYPAPLLGNFYDALAAQLTNSGKFSEVFSKSMPDPNAARRSIWLPHLIDTAMVDADTIVIGHSSGAEAAMRLAETTKVKGLVLVAACHSDLGDAGERVSGWYPPSGGPWQWADIKANAGFIVQFHSTDDPFINIQEARVVAESLGSEFHEFQDRSHFFEPFPEAFDAIMKKL</sequence>
<dbReference type="InterPro" id="IPR029058">
    <property type="entry name" value="AB_hydrolase_fold"/>
</dbReference>
<comment type="caution">
    <text evidence="1">The sequence shown here is derived from an EMBL/GenBank/DDBJ whole genome shotgun (WGS) entry which is preliminary data.</text>
</comment>
<organism evidence="1 2">
    <name type="scientific">Tetraparma gracilis</name>
    <dbReference type="NCBI Taxonomy" id="2962635"/>
    <lineage>
        <taxon>Eukaryota</taxon>
        <taxon>Sar</taxon>
        <taxon>Stramenopiles</taxon>
        <taxon>Ochrophyta</taxon>
        <taxon>Bolidophyceae</taxon>
        <taxon>Parmales</taxon>
        <taxon>Triparmaceae</taxon>
        <taxon>Tetraparma</taxon>
    </lineage>
</organism>
<evidence type="ECO:0000313" key="1">
    <source>
        <dbReference type="EMBL" id="GMI27831.1"/>
    </source>
</evidence>